<dbReference type="GO" id="GO:0004869">
    <property type="term" value="F:cysteine-type endopeptidase inhibitor activity"/>
    <property type="evidence" value="ECO:0007669"/>
    <property type="project" value="UniProtKB-KW"/>
</dbReference>
<dbReference type="SMART" id="SM00043">
    <property type="entry name" value="CY"/>
    <property type="match status" value="1"/>
</dbReference>
<dbReference type="AlphaFoldDB" id="A0A803LS52"/>
<dbReference type="Gramene" id="AUR62018046-RA">
    <property type="protein sequence ID" value="AUR62018046-RA:cds"/>
    <property type="gene ID" value="AUR62018046"/>
</dbReference>
<organism evidence="4 5">
    <name type="scientific">Chenopodium quinoa</name>
    <name type="common">Quinoa</name>
    <dbReference type="NCBI Taxonomy" id="63459"/>
    <lineage>
        <taxon>Eukaryota</taxon>
        <taxon>Viridiplantae</taxon>
        <taxon>Streptophyta</taxon>
        <taxon>Embryophyta</taxon>
        <taxon>Tracheophyta</taxon>
        <taxon>Spermatophyta</taxon>
        <taxon>Magnoliopsida</taxon>
        <taxon>eudicotyledons</taxon>
        <taxon>Gunneridae</taxon>
        <taxon>Pentapetalae</taxon>
        <taxon>Caryophyllales</taxon>
        <taxon>Chenopodiaceae</taxon>
        <taxon>Chenopodioideae</taxon>
        <taxon>Atripliceae</taxon>
        <taxon>Chenopodium</taxon>
    </lineage>
</organism>
<sequence length="115" mass="13079">MMNSVAQQKNIHGLVPVDPNSPKIQEVAAWALNEHNKEQNGANLVYERVLKAEQELVDGVMYYIDLEASVNVSDGNMKIRNKYYAKVFEQDWTDTLKLEEFKPLLQKNEGVAVAN</sequence>
<dbReference type="Proteomes" id="UP000596660">
    <property type="component" value="Unplaced"/>
</dbReference>
<evidence type="ECO:0000313" key="5">
    <source>
        <dbReference type="Proteomes" id="UP000596660"/>
    </source>
</evidence>
<evidence type="ECO:0000313" key="4">
    <source>
        <dbReference type="EnsemblPlants" id="AUR62018046-RA:cds"/>
    </source>
</evidence>
<dbReference type="InterPro" id="IPR046350">
    <property type="entry name" value="Cystatin_sf"/>
</dbReference>
<accession>A0A803LS52</accession>
<feature type="domain" description="Cystatin" evidence="3">
    <location>
        <begin position="9"/>
        <end position="104"/>
    </location>
</feature>
<name>A0A803LS52_CHEQI</name>
<gene>
    <name evidence="4" type="primary">LOC110734977</name>
</gene>
<dbReference type="SMR" id="A0A803LS52"/>
<dbReference type="OrthoDB" id="2016588at2759"/>
<evidence type="ECO:0000256" key="1">
    <source>
        <dbReference type="ARBA" id="ARBA00022690"/>
    </source>
</evidence>
<dbReference type="KEGG" id="cqi:110734977"/>
<dbReference type="Gene3D" id="3.10.450.10">
    <property type="match status" value="1"/>
</dbReference>
<protein>
    <recommendedName>
        <fullName evidence="3">Cystatin domain-containing protein</fullName>
    </recommendedName>
</protein>
<proteinExistence type="predicted"/>
<reference evidence="4" key="1">
    <citation type="journal article" date="2017" name="Nature">
        <title>The genome of Chenopodium quinoa.</title>
        <authorList>
            <person name="Jarvis D.E."/>
            <person name="Ho Y.S."/>
            <person name="Lightfoot D.J."/>
            <person name="Schmoeckel S.M."/>
            <person name="Li B."/>
            <person name="Borm T.J.A."/>
            <person name="Ohyanagi H."/>
            <person name="Mineta K."/>
            <person name="Michell C.T."/>
            <person name="Saber N."/>
            <person name="Kharbatia N.M."/>
            <person name="Rupper R.R."/>
            <person name="Sharp A.R."/>
            <person name="Dally N."/>
            <person name="Boughton B.A."/>
            <person name="Woo Y.H."/>
            <person name="Gao G."/>
            <person name="Schijlen E.G.W.M."/>
            <person name="Guo X."/>
            <person name="Momin A.A."/>
            <person name="Negrao S."/>
            <person name="Al-Babili S."/>
            <person name="Gehring C."/>
            <person name="Roessner U."/>
            <person name="Jung C."/>
            <person name="Murphy K."/>
            <person name="Arold S.T."/>
            <person name="Gojobori T."/>
            <person name="van der Linden C.G."/>
            <person name="van Loo E.N."/>
            <person name="Jellen E.N."/>
            <person name="Maughan P.J."/>
            <person name="Tester M."/>
        </authorList>
    </citation>
    <scope>NUCLEOTIDE SEQUENCE [LARGE SCALE GENOMIC DNA]</scope>
    <source>
        <strain evidence="4">cv. PI 614886</strain>
    </source>
</reference>
<dbReference type="CDD" id="cd00042">
    <property type="entry name" value="CY"/>
    <property type="match status" value="1"/>
</dbReference>
<evidence type="ECO:0000256" key="2">
    <source>
        <dbReference type="ARBA" id="ARBA00022704"/>
    </source>
</evidence>
<keyword evidence="5" id="KW-1185">Reference proteome</keyword>
<evidence type="ECO:0000259" key="3">
    <source>
        <dbReference type="SMART" id="SM00043"/>
    </source>
</evidence>
<dbReference type="PANTHER" id="PTHR47364">
    <property type="entry name" value="CYSTEINE PROTEINASE INHIBITOR 5"/>
    <property type="match status" value="1"/>
</dbReference>
<keyword evidence="1" id="KW-0646">Protease inhibitor</keyword>
<dbReference type="InterPro" id="IPR000010">
    <property type="entry name" value="Cystatin_dom"/>
</dbReference>
<dbReference type="SUPFAM" id="SSF54403">
    <property type="entry name" value="Cystatin/monellin"/>
    <property type="match status" value="1"/>
</dbReference>
<keyword evidence="2" id="KW-0789">Thiol protease inhibitor</keyword>
<reference evidence="4" key="2">
    <citation type="submission" date="2021-03" db="UniProtKB">
        <authorList>
            <consortium name="EnsemblPlants"/>
        </authorList>
    </citation>
    <scope>IDENTIFICATION</scope>
</reference>
<dbReference type="GeneID" id="110734977"/>
<dbReference type="PANTHER" id="PTHR47364:SF2">
    <property type="entry name" value="CYSTEINE PROTEINASE INHIBITOR 5"/>
    <property type="match status" value="1"/>
</dbReference>
<dbReference type="RefSeq" id="XP_021770791.1">
    <property type="nucleotide sequence ID" value="XM_021915099.1"/>
</dbReference>
<dbReference type="EnsemblPlants" id="AUR62018046-RA">
    <property type="protein sequence ID" value="AUR62018046-RA:cds"/>
    <property type="gene ID" value="AUR62018046"/>
</dbReference>
<dbReference type="Pfam" id="PF16845">
    <property type="entry name" value="SQAPI"/>
    <property type="match status" value="1"/>
</dbReference>